<dbReference type="Proteomes" id="UP000199652">
    <property type="component" value="Unassembled WGS sequence"/>
</dbReference>
<dbReference type="AlphaFoldDB" id="A0A1H3FIE7"/>
<evidence type="ECO:0000313" key="1">
    <source>
        <dbReference type="EMBL" id="SDX90832.1"/>
    </source>
</evidence>
<gene>
    <name evidence="1" type="ORF">SAMN04488579_11088</name>
</gene>
<sequence>MKVIYLHHSGFIVELEKVTLIFDAITNIQPHFLRKGRKNIFFATHSHKDHFAQRIFSYGTDYNSTYILSDDISKRGGSNISYVHPYETLEIDGVTIKTYGSTDLGVSFLVEAEGKTIFHAGDLNWWDWDTEERPHIDPVAEEADYKAEIAKLKADLQNTIIDVAFVPVDGRLGGSATKAAVYFIDELHPRVLAPMHFWDDYSLVGTLTSKVYGSGTEILPIEKRNEIIFED</sequence>
<dbReference type="InterPro" id="IPR036866">
    <property type="entry name" value="RibonucZ/Hydroxyglut_hydro"/>
</dbReference>
<evidence type="ECO:0000313" key="2">
    <source>
        <dbReference type="Proteomes" id="UP000199652"/>
    </source>
</evidence>
<dbReference type="PANTHER" id="PTHR42967">
    <property type="entry name" value="METAL DEPENDENT HYDROLASE"/>
    <property type="match status" value="1"/>
</dbReference>
<dbReference type="RefSeq" id="WP_090245174.1">
    <property type="nucleotide sequence ID" value="NZ_FNOU01000010.1"/>
</dbReference>
<dbReference type="PANTHER" id="PTHR42967:SF1">
    <property type="entry name" value="MBL FOLD METALLO-HYDROLASE"/>
    <property type="match status" value="1"/>
</dbReference>
<dbReference type="SUPFAM" id="SSF56281">
    <property type="entry name" value="Metallo-hydrolase/oxidoreductase"/>
    <property type="match status" value="1"/>
</dbReference>
<accession>A0A1H3FIE7</accession>
<name>A0A1H3FIE7_EUBBA</name>
<organism evidence="1 2">
    <name type="scientific">Eubacterium barkeri</name>
    <name type="common">Clostridium barkeri</name>
    <dbReference type="NCBI Taxonomy" id="1528"/>
    <lineage>
        <taxon>Bacteria</taxon>
        <taxon>Bacillati</taxon>
        <taxon>Bacillota</taxon>
        <taxon>Clostridia</taxon>
        <taxon>Eubacteriales</taxon>
        <taxon>Eubacteriaceae</taxon>
        <taxon>Eubacterium</taxon>
    </lineage>
</organism>
<keyword evidence="2" id="KW-1185">Reference proteome</keyword>
<dbReference type="Pfam" id="PF13483">
    <property type="entry name" value="Lactamase_B_3"/>
    <property type="match status" value="1"/>
</dbReference>
<protein>
    <submittedName>
        <fullName evidence="1">L-ascorbate metabolism protein UlaG, beta-lactamase superfamily</fullName>
    </submittedName>
</protein>
<proteinExistence type="predicted"/>
<dbReference type="Gene3D" id="3.60.15.10">
    <property type="entry name" value="Ribonuclease Z/Hydroxyacylglutathione hydrolase-like"/>
    <property type="match status" value="1"/>
</dbReference>
<dbReference type="EMBL" id="FNOU01000010">
    <property type="protein sequence ID" value="SDX90832.1"/>
    <property type="molecule type" value="Genomic_DNA"/>
</dbReference>
<dbReference type="OrthoDB" id="36975at2"/>
<reference evidence="2" key="1">
    <citation type="submission" date="2016-10" db="EMBL/GenBank/DDBJ databases">
        <authorList>
            <person name="Varghese N."/>
            <person name="Submissions S."/>
        </authorList>
    </citation>
    <scope>NUCLEOTIDE SEQUENCE [LARGE SCALE GENOMIC DNA]</scope>
    <source>
        <strain evidence="2">VPI 5359</strain>
    </source>
</reference>
<dbReference type="STRING" id="1528.SAMN04488579_11088"/>